<proteinExistence type="predicted"/>
<comment type="caution">
    <text evidence="2">The sequence shown here is derived from an EMBL/GenBank/DDBJ whole genome shotgun (WGS) entry which is preliminary data.</text>
</comment>
<evidence type="ECO:0000256" key="1">
    <source>
        <dbReference type="SAM" id="MobiDB-lite"/>
    </source>
</evidence>
<feature type="compositionally biased region" description="Acidic residues" evidence="1">
    <location>
        <begin position="43"/>
        <end position="81"/>
    </location>
</feature>
<keyword evidence="3" id="KW-1185">Reference proteome</keyword>
<evidence type="ECO:0000313" key="2">
    <source>
        <dbReference type="EMBL" id="GMT10442.1"/>
    </source>
</evidence>
<feature type="compositionally biased region" description="Basic residues" evidence="1">
    <location>
        <begin position="191"/>
        <end position="200"/>
    </location>
</feature>
<feature type="non-terminal residue" evidence="2">
    <location>
        <position position="542"/>
    </location>
</feature>
<dbReference type="Gene3D" id="2.130.10.10">
    <property type="entry name" value="YVTN repeat-like/Quinoprotein amine dehydrogenase"/>
    <property type="match status" value="1"/>
</dbReference>
<feature type="region of interest" description="Disordered" evidence="1">
    <location>
        <begin position="26"/>
        <end position="240"/>
    </location>
</feature>
<feature type="compositionally biased region" description="Basic and acidic residues" evidence="1">
    <location>
        <begin position="151"/>
        <end position="190"/>
    </location>
</feature>
<dbReference type="InterPro" id="IPR015943">
    <property type="entry name" value="WD40/YVTN_repeat-like_dom_sf"/>
</dbReference>
<reference evidence="2" key="1">
    <citation type="submission" date="2023-10" db="EMBL/GenBank/DDBJ databases">
        <title>Genome assembly of Pristionchus species.</title>
        <authorList>
            <person name="Yoshida K."/>
            <person name="Sommer R.J."/>
        </authorList>
    </citation>
    <scope>NUCLEOTIDE SEQUENCE</scope>
    <source>
        <strain evidence="2">RS5133</strain>
    </source>
</reference>
<dbReference type="PANTHER" id="PTHR40326">
    <property type="entry name" value="PROTEIN CBG10816"/>
    <property type="match status" value="1"/>
</dbReference>
<dbReference type="InterPro" id="IPR011042">
    <property type="entry name" value="6-blade_b-propeller_TolB-like"/>
</dbReference>
<accession>A0AAV5UV30</accession>
<feature type="compositionally biased region" description="Basic and acidic residues" evidence="1">
    <location>
        <begin position="26"/>
        <end position="42"/>
    </location>
</feature>
<name>A0AAV5UV30_9BILA</name>
<gene>
    <name evidence="2" type="ORF">PFISCL1PPCAC_1739</name>
</gene>
<dbReference type="AlphaFoldDB" id="A0AAV5UV30"/>
<evidence type="ECO:0008006" key="4">
    <source>
        <dbReference type="Google" id="ProtNLM"/>
    </source>
</evidence>
<organism evidence="2 3">
    <name type="scientific">Pristionchus fissidentatus</name>
    <dbReference type="NCBI Taxonomy" id="1538716"/>
    <lineage>
        <taxon>Eukaryota</taxon>
        <taxon>Metazoa</taxon>
        <taxon>Ecdysozoa</taxon>
        <taxon>Nematoda</taxon>
        <taxon>Chromadorea</taxon>
        <taxon>Rhabditida</taxon>
        <taxon>Rhabditina</taxon>
        <taxon>Diplogasteromorpha</taxon>
        <taxon>Diplogasteroidea</taxon>
        <taxon>Neodiplogasteridae</taxon>
        <taxon>Pristionchus</taxon>
    </lineage>
</organism>
<evidence type="ECO:0000313" key="3">
    <source>
        <dbReference type="Proteomes" id="UP001432322"/>
    </source>
</evidence>
<dbReference type="Proteomes" id="UP001432322">
    <property type="component" value="Unassembled WGS sequence"/>
</dbReference>
<feature type="compositionally biased region" description="Basic residues" evidence="1">
    <location>
        <begin position="207"/>
        <end position="229"/>
    </location>
</feature>
<feature type="compositionally biased region" description="Basic and acidic residues" evidence="1">
    <location>
        <begin position="113"/>
        <end position="144"/>
    </location>
</feature>
<sequence>MNTRDDDDDLLVVLANINIEALDNVKLEQKKGEENTVKREVKEEEEEDGEMREEEELEKDEDEDVNMEEDNDIMEDEERESEGDNHIPHTFLKYRNPQDEVEDDEIIVVYDTNEERKREKREKEKERMREELKKKEKILKEELKKKGKVKRSNEELKKSRGKTEKYDNGRRRGDSHSDRYEKRHASDRDHRHSGRHSYHRHHDDHYRSRREKNREKKKKRQETHSKRYSRYNDTTRHLSHSDSMEAFSSDYISEIAHNSSAIQGEENFVITSLNKGHKELELKKVKTTRFSLAMHPLGTAYDRVLRMWIYTNTGQGTVEIATYEGYVKDSIEGFDQPSAIAILKHGSQFAVIDNNGIYVIDLSTNTRKVVADCLRGTCRGLAITEDGNLATIMHKTPSFIYVYKASDKNNILCSIRLYSDENAKGNSSFICSCKELIYTSDLNLNILSCFSYNKQSKNLCKVWKRDLSNSKNRTCSIRTKYMSGIVSDSNHNLLVADARSGKIHLLTPTGSFIQTIRFEQGSRPYIAGLALSPTGRIMVVHR</sequence>
<protein>
    <recommendedName>
        <fullName evidence="4">WD40 domain-containing protein</fullName>
    </recommendedName>
</protein>
<dbReference type="Gene3D" id="2.120.10.30">
    <property type="entry name" value="TolB, C-terminal domain"/>
    <property type="match status" value="1"/>
</dbReference>
<dbReference type="PANTHER" id="PTHR40326:SF1">
    <property type="entry name" value="RING-TYPE DOMAIN-CONTAINING PROTEIN-RELATED"/>
    <property type="match status" value="1"/>
</dbReference>
<dbReference type="SUPFAM" id="SSF63829">
    <property type="entry name" value="Calcium-dependent phosphotriesterase"/>
    <property type="match status" value="1"/>
</dbReference>
<dbReference type="EMBL" id="BTSY01000001">
    <property type="protein sequence ID" value="GMT10442.1"/>
    <property type="molecule type" value="Genomic_DNA"/>
</dbReference>